<proteinExistence type="predicted"/>
<name>A0A4C1YLS4_EUMVA</name>
<gene>
    <name evidence="2" type="ORF">EVAR_19944_1</name>
</gene>
<dbReference type="EMBL" id="BGZK01001243">
    <property type="protein sequence ID" value="GBP75295.1"/>
    <property type="molecule type" value="Genomic_DNA"/>
</dbReference>
<protein>
    <submittedName>
        <fullName evidence="2">Uncharacterized protein</fullName>
    </submittedName>
</protein>
<dbReference type="AlphaFoldDB" id="A0A4C1YLS4"/>
<reference evidence="2 3" key="1">
    <citation type="journal article" date="2019" name="Commun. Biol.">
        <title>The bagworm genome reveals a unique fibroin gene that provides high tensile strength.</title>
        <authorList>
            <person name="Kono N."/>
            <person name="Nakamura H."/>
            <person name="Ohtoshi R."/>
            <person name="Tomita M."/>
            <person name="Numata K."/>
            <person name="Arakawa K."/>
        </authorList>
    </citation>
    <scope>NUCLEOTIDE SEQUENCE [LARGE SCALE GENOMIC DNA]</scope>
</reference>
<evidence type="ECO:0000313" key="2">
    <source>
        <dbReference type="EMBL" id="GBP75295.1"/>
    </source>
</evidence>
<dbReference type="OrthoDB" id="8117310at2759"/>
<dbReference type="Proteomes" id="UP000299102">
    <property type="component" value="Unassembled WGS sequence"/>
</dbReference>
<comment type="caution">
    <text evidence="2">The sequence shown here is derived from an EMBL/GenBank/DDBJ whole genome shotgun (WGS) entry which is preliminary data.</text>
</comment>
<evidence type="ECO:0000313" key="3">
    <source>
        <dbReference type="Proteomes" id="UP000299102"/>
    </source>
</evidence>
<evidence type="ECO:0000256" key="1">
    <source>
        <dbReference type="SAM" id="MobiDB-lite"/>
    </source>
</evidence>
<keyword evidence="3" id="KW-1185">Reference proteome</keyword>
<feature type="region of interest" description="Disordered" evidence="1">
    <location>
        <begin position="86"/>
        <end position="112"/>
    </location>
</feature>
<accession>A0A4C1YLS4</accession>
<sequence length="162" mass="18200">MAAATSGHRKIISIYDYPEHLNPFREEEETNSKIRFWTLGRKLKRSNSITFSGIKDLRNSCRRGRSKMAVAKYINKKRLDPATFGRIETAGPAGHTANSSPAPKSNCKSRKDHGSHMSFPALGLCLIIVIELKLALTELRLRNIQNEGWIHLCSQPIMNVGL</sequence>
<organism evidence="2 3">
    <name type="scientific">Eumeta variegata</name>
    <name type="common">Bagworm moth</name>
    <name type="synonym">Eumeta japonica</name>
    <dbReference type="NCBI Taxonomy" id="151549"/>
    <lineage>
        <taxon>Eukaryota</taxon>
        <taxon>Metazoa</taxon>
        <taxon>Ecdysozoa</taxon>
        <taxon>Arthropoda</taxon>
        <taxon>Hexapoda</taxon>
        <taxon>Insecta</taxon>
        <taxon>Pterygota</taxon>
        <taxon>Neoptera</taxon>
        <taxon>Endopterygota</taxon>
        <taxon>Lepidoptera</taxon>
        <taxon>Glossata</taxon>
        <taxon>Ditrysia</taxon>
        <taxon>Tineoidea</taxon>
        <taxon>Psychidae</taxon>
        <taxon>Oiketicinae</taxon>
        <taxon>Eumeta</taxon>
    </lineage>
</organism>